<accession>A0A015JA10</accession>
<proteinExistence type="predicted"/>
<dbReference type="Proteomes" id="UP000022910">
    <property type="component" value="Unassembled WGS sequence"/>
</dbReference>
<evidence type="ECO:0000313" key="1">
    <source>
        <dbReference type="EMBL" id="EXX63715.1"/>
    </source>
</evidence>
<evidence type="ECO:0000313" key="2">
    <source>
        <dbReference type="Proteomes" id="UP000022910"/>
    </source>
</evidence>
<organism evidence="1 2">
    <name type="scientific">Rhizophagus irregularis (strain DAOM 197198w)</name>
    <name type="common">Glomus intraradices</name>
    <dbReference type="NCBI Taxonomy" id="1432141"/>
    <lineage>
        <taxon>Eukaryota</taxon>
        <taxon>Fungi</taxon>
        <taxon>Fungi incertae sedis</taxon>
        <taxon>Mucoromycota</taxon>
        <taxon>Glomeromycotina</taxon>
        <taxon>Glomeromycetes</taxon>
        <taxon>Glomerales</taxon>
        <taxon>Glomeraceae</taxon>
        <taxon>Rhizophagus</taxon>
    </lineage>
</organism>
<sequence length="550" mass="65877">MTCSKLFSGDLPELLDKVIRYFHYDYKTLHSCILVNRFWVRIAIPLLWEDPFSKKFPKNYRFIEIYLHYLNDNDKAKLNDYEIDYHLFSSNTLFNYSRFIQRLDTSKVRKSIERWTKAVGSSTLITSIRNRNLPSNFTKLMFKSLFLIFIENEVNLHCFEVKIFNNPDMIYFDLIIELILQNPNFINNIKSLTFYFDIIINNNIIKFIRFLDSTNYCNPISSLYLKFHNSTIKKISLQIIKSQKNIKKISFDCNGRFLDNLVLLSLKNTNCSNTLNSIIFYFVDFEKIDVLSEVFNYLNVLESIHIIYCDSIDYKFTQQINNIIKPFKLKSLFLDLMDENDELLEPLIEKSGDYLENLGFIYSRSRSQRLLQLIIKYCSKIKCLVPTWPNSQSIHLVFNLIELINQNLNYLFIDPFVISYNDHYYDASSIILRNLGQILPVRLEYLDLILRINTNDLEIFLRNLQNNFIKKLLINGIKEKEGQDIFPYIKEFIVEKKRVKYLAIKETFHYEENDWFFQKDKVEEIELYDIQVLKYKDLFIDINDFIKETY</sequence>
<protein>
    <recommendedName>
        <fullName evidence="3">F-box domain-containing protein</fullName>
    </recommendedName>
</protein>
<name>A0A015JA10_RHIIW</name>
<keyword evidence="2" id="KW-1185">Reference proteome</keyword>
<dbReference type="EMBL" id="JEMT01023805">
    <property type="protein sequence ID" value="EXX63715.1"/>
    <property type="molecule type" value="Genomic_DNA"/>
</dbReference>
<comment type="caution">
    <text evidence="1">The sequence shown here is derived from an EMBL/GenBank/DDBJ whole genome shotgun (WGS) entry which is preliminary data.</text>
</comment>
<gene>
    <name evidence="1" type="ORF">RirG_149760</name>
</gene>
<dbReference type="AlphaFoldDB" id="A0A015JA10"/>
<reference evidence="1 2" key="1">
    <citation type="submission" date="2014-02" db="EMBL/GenBank/DDBJ databases">
        <title>Single nucleus genome sequencing reveals high similarity among nuclei of an endomycorrhizal fungus.</title>
        <authorList>
            <person name="Lin K."/>
            <person name="Geurts R."/>
            <person name="Zhang Z."/>
            <person name="Limpens E."/>
            <person name="Saunders D.G."/>
            <person name="Mu D."/>
            <person name="Pang E."/>
            <person name="Cao H."/>
            <person name="Cha H."/>
            <person name="Lin T."/>
            <person name="Zhou Q."/>
            <person name="Shang Y."/>
            <person name="Li Y."/>
            <person name="Ivanov S."/>
            <person name="Sharma T."/>
            <person name="Velzen R.V."/>
            <person name="Ruijter N.D."/>
            <person name="Aanen D.K."/>
            <person name="Win J."/>
            <person name="Kamoun S."/>
            <person name="Bisseling T."/>
            <person name="Huang S."/>
        </authorList>
    </citation>
    <scope>NUCLEOTIDE SEQUENCE [LARGE SCALE GENOMIC DNA]</scope>
    <source>
        <strain evidence="2">DAOM197198w</strain>
    </source>
</reference>
<dbReference type="STRING" id="1432141.A0A015JA10"/>
<evidence type="ECO:0008006" key="3">
    <source>
        <dbReference type="Google" id="ProtNLM"/>
    </source>
</evidence>
<dbReference type="OrthoDB" id="1751604at2759"/>
<dbReference type="HOGENOM" id="CLU_028913_2_1_1"/>